<feature type="domain" description="LiaF transmembrane" evidence="3">
    <location>
        <begin position="15"/>
        <end position="104"/>
    </location>
</feature>
<keyword evidence="2" id="KW-0472">Membrane</keyword>
<evidence type="ECO:0000313" key="5">
    <source>
        <dbReference type="Proteomes" id="UP000537718"/>
    </source>
</evidence>
<name>A0A7W8YU27_9SPHI</name>
<gene>
    <name evidence="4" type="ORF">HDE69_002676</name>
</gene>
<accession>A0A7W8YU27</accession>
<keyword evidence="2" id="KW-1133">Transmembrane helix</keyword>
<evidence type="ECO:0000259" key="3">
    <source>
        <dbReference type="Pfam" id="PF22570"/>
    </source>
</evidence>
<feature type="compositionally biased region" description="Polar residues" evidence="1">
    <location>
        <begin position="133"/>
        <end position="150"/>
    </location>
</feature>
<protein>
    <submittedName>
        <fullName evidence="4">Putative membrane protein</fullName>
    </submittedName>
</protein>
<dbReference type="AlphaFoldDB" id="A0A7W8YU27"/>
<evidence type="ECO:0000313" key="4">
    <source>
        <dbReference type="EMBL" id="MBB5621613.1"/>
    </source>
</evidence>
<dbReference type="Proteomes" id="UP000537718">
    <property type="component" value="Unassembled WGS sequence"/>
</dbReference>
<feature type="region of interest" description="Disordered" evidence="1">
    <location>
        <begin position="130"/>
        <end position="168"/>
    </location>
</feature>
<keyword evidence="2" id="KW-0812">Transmembrane</keyword>
<feature type="transmembrane region" description="Helical" evidence="2">
    <location>
        <begin position="12"/>
        <end position="32"/>
    </location>
</feature>
<dbReference type="EMBL" id="JACHCF010000006">
    <property type="protein sequence ID" value="MBB5621613.1"/>
    <property type="molecule type" value="Genomic_DNA"/>
</dbReference>
<sequence length="284" mass="31647">MENYKYKNRSNRVWSGLILLIIGAVFLLRNFGINIPDWIFSWPTLLILIGLVIGFKRRFHGGGWLIMVLVGGYFNLQNIVDFNMTQYYIGAGFIILGLFVIFKPVNPRKRRWERRFEDYKWTDYTKGPAGTWNHPSAGQTGPVDPQTNPAGPQPDPLHGPASDPYTRTQATENDYVDSVNVFSGSKQQIYSKNFKGGDVVSVFGGCELDLTQADFPDKVVIEVVAIFGGVKLIIPPTWVVESQVSPIFGGLDDSRTINPVNSEPLKIITIKGVVLFGGVSISNF</sequence>
<evidence type="ECO:0000256" key="2">
    <source>
        <dbReference type="SAM" id="Phobius"/>
    </source>
</evidence>
<evidence type="ECO:0000256" key="1">
    <source>
        <dbReference type="SAM" id="MobiDB-lite"/>
    </source>
</evidence>
<feature type="transmembrane region" description="Helical" evidence="2">
    <location>
        <begin position="38"/>
        <end position="55"/>
    </location>
</feature>
<dbReference type="PANTHER" id="PTHR40763:SF5">
    <property type="entry name" value="MEMBRANE PROTEIN"/>
    <property type="match status" value="1"/>
</dbReference>
<feature type="transmembrane region" description="Helical" evidence="2">
    <location>
        <begin position="86"/>
        <end position="105"/>
    </location>
</feature>
<dbReference type="PANTHER" id="PTHR40763">
    <property type="entry name" value="MEMBRANE PROTEIN-RELATED"/>
    <property type="match status" value="1"/>
</dbReference>
<organism evidence="4 5">
    <name type="scientific">Pedobacter cryoconitis</name>
    <dbReference type="NCBI Taxonomy" id="188932"/>
    <lineage>
        <taxon>Bacteria</taxon>
        <taxon>Pseudomonadati</taxon>
        <taxon>Bacteroidota</taxon>
        <taxon>Sphingobacteriia</taxon>
        <taxon>Sphingobacteriales</taxon>
        <taxon>Sphingobacteriaceae</taxon>
        <taxon>Pedobacter</taxon>
    </lineage>
</organism>
<dbReference type="InterPro" id="IPR054331">
    <property type="entry name" value="LiaF_TM"/>
</dbReference>
<dbReference type="Pfam" id="PF22570">
    <property type="entry name" value="LiaF-TM"/>
    <property type="match status" value="1"/>
</dbReference>
<feature type="transmembrane region" description="Helical" evidence="2">
    <location>
        <begin position="62"/>
        <end position="80"/>
    </location>
</feature>
<reference evidence="4 5" key="1">
    <citation type="submission" date="2020-08" db="EMBL/GenBank/DDBJ databases">
        <title>Genomic Encyclopedia of Type Strains, Phase IV (KMG-V): Genome sequencing to study the core and pangenomes of soil and plant-associated prokaryotes.</title>
        <authorList>
            <person name="Whitman W."/>
        </authorList>
    </citation>
    <scope>NUCLEOTIDE SEQUENCE [LARGE SCALE GENOMIC DNA]</scope>
    <source>
        <strain evidence="4 5">MP7CTX6</strain>
    </source>
</reference>
<comment type="caution">
    <text evidence="4">The sequence shown here is derived from an EMBL/GenBank/DDBJ whole genome shotgun (WGS) entry which is preliminary data.</text>
</comment>
<dbReference type="RefSeq" id="WP_183867581.1">
    <property type="nucleotide sequence ID" value="NZ_JACHCF010000006.1"/>
</dbReference>
<proteinExistence type="predicted"/>